<dbReference type="EMBL" id="JADJEV010000003">
    <property type="protein sequence ID" value="MBK6972671.1"/>
    <property type="molecule type" value="Genomic_DNA"/>
</dbReference>
<reference evidence="2" key="1">
    <citation type="submission" date="2020-10" db="EMBL/GenBank/DDBJ databases">
        <title>Connecting structure to function with the recovery of over 1000 high-quality activated sludge metagenome-assembled genomes encoding full-length rRNA genes using long-read sequencing.</title>
        <authorList>
            <person name="Singleton C.M."/>
            <person name="Petriglieri F."/>
            <person name="Kristensen J.M."/>
            <person name="Kirkegaard R.H."/>
            <person name="Michaelsen T.Y."/>
            <person name="Andersen M.H."/>
            <person name="Karst S.M."/>
            <person name="Dueholm M.S."/>
            <person name="Nielsen P.H."/>
            <person name="Albertsen M."/>
        </authorList>
    </citation>
    <scope>NUCLEOTIDE SEQUENCE</scope>
    <source>
        <strain evidence="2">Bjer_18-Q3-R1-45_BAT3C.347</strain>
    </source>
</reference>
<dbReference type="InterPro" id="IPR036388">
    <property type="entry name" value="WH-like_DNA-bd_sf"/>
</dbReference>
<gene>
    <name evidence="2" type="ORF">IPH26_06850</name>
</gene>
<feature type="domain" description="Helix-turn-helix" evidence="1">
    <location>
        <begin position="7"/>
        <end position="55"/>
    </location>
</feature>
<comment type="caution">
    <text evidence="2">The sequence shown here is derived from an EMBL/GenBank/DDBJ whole genome shotgun (WGS) entry which is preliminary data.</text>
</comment>
<organism evidence="2 3">
    <name type="scientific">Candidatus Methylophosphatis roskildensis</name>
    <dbReference type="NCBI Taxonomy" id="2899263"/>
    <lineage>
        <taxon>Bacteria</taxon>
        <taxon>Pseudomonadati</taxon>
        <taxon>Pseudomonadota</taxon>
        <taxon>Betaproteobacteria</taxon>
        <taxon>Nitrosomonadales</taxon>
        <taxon>Sterolibacteriaceae</taxon>
        <taxon>Candidatus Methylophosphatis</taxon>
    </lineage>
</organism>
<evidence type="ECO:0000313" key="3">
    <source>
        <dbReference type="Proteomes" id="UP000807785"/>
    </source>
</evidence>
<dbReference type="InterPro" id="IPR009061">
    <property type="entry name" value="DNA-bd_dom_put_sf"/>
</dbReference>
<dbReference type="Pfam" id="PF12728">
    <property type="entry name" value="HTH_17"/>
    <property type="match status" value="1"/>
</dbReference>
<name>A0A9D7HQQ7_9PROT</name>
<sequence length="67" mass="7633">MQEQEPWVSVDEVAKHLGIAKDTVYRWIESKSLPAHRVGRLWKFKISQVDAWIEAGGAAEPDAKENE</sequence>
<protein>
    <submittedName>
        <fullName evidence="2">Helix-turn-helix domain-containing protein</fullName>
    </submittedName>
</protein>
<accession>A0A9D7HQQ7</accession>
<dbReference type="InterPro" id="IPR010093">
    <property type="entry name" value="SinI_DNA-bd"/>
</dbReference>
<dbReference type="SUPFAM" id="SSF46955">
    <property type="entry name" value="Putative DNA-binding domain"/>
    <property type="match status" value="1"/>
</dbReference>
<dbReference type="GO" id="GO:0003677">
    <property type="term" value="F:DNA binding"/>
    <property type="evidence" value="ECO:0007669"/>
    <property type="project" value="InterPro"/>
</dbReference>
<evidence type="ECO:0000313" key="2">
    <source>
        <dbReference type="EMBL" id="MBK6972671.1"/>
    </source>
</evidence>
<evidence type="ECO:0000259" key="1">
    <source>
        <dbReference type="Pfam" id="PF12728"/>
    </source>
</evidence>
<proteinExistence type="predicted"/>
<dbReference type="AlphaFoldDB" id="A0A9D7HQQ7"/>
<dbReference type="InterPro" id="IPR041657">
    <property type="entry name" value="HTH_17"/>
</dbReference>
<dbReference type="NCBIfam" id="TIGR01764">
    <property type="entry name" value="excise"/>
    <property type="match status" value="1"/>
</dbReference>
<dbReference type="Proteomes" id="UP000807785">
    <property type="component" value="Unassembled WGS sequence"/>
</dbReference>
<dbReference type="Gene3D" id="1.10.10.10">
    <property type="entry name" value="Winged helix-like DNA-binding domain superfamily/Winged helix DNA-binding domain"/>
    <property type="match status" value="1"/>
</dbReference>